<feature type="region of interest" description="Disordered" evidence="1">
    <location>
        <begin position="246"/>
        <end position="406"/>
    </location>
</feature>
<organism evidence="2 3">
    <name type="scientific">Naematelia encephala</name>
    <dbReference type="NCBI Taxonomy" id="71784"/>
    <lineage>
        <taxon>Eukaryota</taxon>
        <taxon>Fungi</taxon>
        <taxon>Dikarya</taxon>
        <taxon>Basidiomycota</taxon>
        <taxon>Agaricomycotina</taxon>
        <taxon>Tremellomycetes</taxon>
        <taxon>Tremellales</taxon>
        <taxon>Naemateliaceae</taxon>
        <taxon>Naematelia</taxon>
    </lineage>
</organism>
<comment type="caution">
    <text evidence="2">The sequence shown here is derived from an EMBL/GenBank/DDBJ whole genome shotgun (WGS) entry which is preliminary data.</text>
</comment>
<dbReference type="EMBL" id="MCFC01000002">
    <property type="protein sequence ID" value="ORY34797.1"/>
    <property type="molecule type" value="Genomic_DNA"/>
</dbReference>
<evidence type="ECO:0000313" key="3">
    <source>
        <dbReference type="Proteomes" id="UP000193986"/>
    </source>
</evidence>
<keyword evidence="3" id="KW-1185">Reference proteome</keyword>
<name>A0A1Y2BJL4_9TREE</name>
<protein>
    <submittedName>
        <fullName evidence="2">Uncharacterized protein</fullName>
    </submittedName>
</protein>
<evidence type="ECO:0000256" key="1">
    <source>
        <dbReference type="SAM" id="MobiDB-lite"/>
    </source>
</evidence>
<sequence length="566" mass="63448">MSRLRYSRLTFLSLSFLFLFPDYPSSWQSFLLLTFLSILAQLGAQKWGKSESERKRVKIGLTKAVSLLRGSHNSTKKHDVNSQTWKRLNLQGSARRLWTHSREVALPCGWSFPSVAKLPRLEVQRYFIHRYQAETLQFFRDLAYKFHRMRPEPSETSGLTFAGFSSKAPTLGQTAIKPDTEGSVMNTNLVKREWTSEVSIPEVEAMDPDQGMTASDQMDIGGMPNPEKTEDEIEENWVRTVLFKGLDDSDEEEGGGEQQVASNPREDQEVGPSLGNALSLDMDELFSGPLTDCESDSFHEHESTGGDLTDTQQNNMDTSSPEPPWSAARHSPITTTSSVHVSNISLPEPQEPCTAEGGQVLTPRPDVRGRRSHATSFGVPSTTSANTQLPSSAVSNLNCRSSGGRLERRPETKIYDRMFVALDFLAETCAIDKDLLEQMTNVVSYRPQLQMYTMEKYKWISARRGYMLSGRGKGLKVETQEAKRGSNLIKSIARSDTEQTAQCVIENCESVATEWVSNGKVRPKTPYCYDCKKKRYANMAKSRANREQNRSNPGGSRDDSREGNMA</sequence>
<proteinExistence type="predicted"/>
<feature type="compositionally biased region" description="Polar residues" evidence="1">
    <location>
        <begin position="374"/>
        <end position="401"/>
    </location>
</feature>
<accession>A0A1Y2BJL4</accession>
<feature type="compositionally biased region" description="Polar residues" evidence="1">
    <location>
        <begin position="332"/>
        <end position="345"/>
    </location>
</feature>
<feature type="compositionally biased region" description="Basic and acidic residues" evidence="1">
    <location>
        <begin position="556"/>
        <end position="566"/>
    </location>
</feature>
<evidence type="ECO:0000313" key="2">
    <source>
        <dbReference type="EMBL" id="ORY34797.1"/>
    </source>
</evidence>
<dbReference type="Proteomes" id="UP000193986">
    <property type="component" value="Unassembled WGS sequence"/>
</dbReference>
<feature type="compositionally biased region" description="Polar residues" evidence="1">
    <location>
        <begin position="309"/>
        <end position="320"/>
    </location>
</feature>
<reference evidence="2 3" key="1">
    <citation type="submission" date="2016-07" db="EMBL/GenBank/DDBJ databases">
        <title>Pervasive Adenine N6-methylation of Active Genes in Fungi.</title>
        <authorList>
            <consortium name="DOE Joint Genome Institute"/>
            <person name="Mondo S.J."/>
            <person name="Dannebaum R.O."/>
            <person name="Kuo R.C."/>
            <person name="Labutti K."/>
            <person name="Haridas S."/>
            <person name="Kuo A."/>
            <person name="Salamov A."/>
            <person name="Ahrendt S.R."/>
            <person name="Lipzen A."/>
            <person name="Sullivan W."/>
            <person name="Andreopoulos W.B."/>
            <person name="Clum A."/>
            <person name="Lindquist E."/>
            <person name="Daum C."/>
            <person name="Ramamoorthy G.K."/>
            <person name="Gryganskyi A."/>
            <person name="Culley D."/>
            <person name="Magnuson J.K."/>
            <person name="James T.Y."/>
            <person name="O'Malley M.A."/>
            <person name="Stajich J.E."/>
            <person name="Spatafora J.W."/>
            <person name="Visel A."/>
            <person name="Grigoriev I.V."/>
        </authorList>
    </citation>
    <scope>NUCLEOTIDE SEQUENCE [LARGE SCALE GENOMIC DNA]</scope>
    <source>
        <strain evidence="2 3">68-887.2</strain>
    </source>
</reference>
<dbReference type="AlphaFoldDB" id="A0A1Y2BJL4"/>
<dbReference type="InParanoid" id="A0A1Y2BJL4"/>
<gene>
    <name evidence="2" type="ORF">BCR39DRAFT_503287</name>
</gene>
<feature type="region of interest" description="Disordered" evidence="1">
    <location>
        <begin position="539"/>
        <end position="566"/>
    </location>
</feature>